<dbReference type="InterPro" id="IPR039008">
    <property type="entry name" value="IF_rod_dom"/>
</dbReference>
<dbReference type="PROSITE" id="PS51842">
    <property type="entry name" value="IF_ROD_2"/>
    <property type="match status" value="1"/>
</dbReference>
<dbReference type="GO" id="GO:0031443">
    <property type="term" value="P:fast-twitch skeletal muscle fiber contraction"/>
    <property type="evidence" value="ECO:0007669"/>
    <property type="project" value="TreeGrafter"/>
</dbReference>
<evidence type="ECO:0000313" key="8">
    <source>
        <dbReference type="Proteomes" id="UP001230051"/>
    </source>
</evidence>
<dbReference type="SUPFAM" id="SSF64593">
    <property type="entry name" value="Intermediate filament protein, coiled coil region"/>
    <property type="match status" value="2"/>
</dbReference>
<dbReference type="GO" id="GO:0043034">
    <property type="term" value="C:costamere"/>
    <property type="evidence" value="ECO:0007669"/>
    <property type="project" value="TreeGrafter"/>
</dbReference>
<dbReference type="GO" id="GO:0008307">
    <property type="term" value="F:structural constituent of muscle"/>
    <property type="evidence" value="ECO:0007669"/>
    <property type="project" value="InterPro"/>
</dbReference>
<reference evidence="7" key="1">
    <citation type="submission" date="2022-02" db="EMBL/GenBank/DDBJ databases">
        <title>Atlantic sturgeon de novo genome assembly.</title>
        <authorList>
            <person name="Stock M."/>
            <person name="Klopp C."/>
            <person name="Guiguen Y."/>
            <person name="Cabau C."/>
            <person name="Parinello H."/>
            <person name="Santidrian Yebra-Pimentel E."/>
            <person name="Kuhl H."/>
            <person name="Dirks R.P."/>
            <person name="Guessner J."/>
            <person name="Wuertz S."/>
            <person name="Du K."/>
            <person name="Schartl M."/>
        </authorList>
    </citation>
    <scope>NUCLEOTIDE SEQUENCE</scope>
    <source>
        <strain evidence="7">STURGEONOMICS-FGT-2020</strain>
        <tissue evidence="7">Whole blood</tissue>
    </source>
</reference>
<dbReference type="GO" id="GO:0045104">
    <property type="term" value="P:intermediate filament cytoskeleton organization"/>
    <property type="evidence" value="ECO:0007669"/>
    <property type="project" value="InterPro"/>
</dbReference>
<evidence type="ECO:0000256" key="2">
    <source>
        <dbReference type="ARBA" id="ARBA00023054"/>
    </source>
</evidence>
<feature type="compositionally biased region" description="Polar residues" evidence="5">
    <location>
        <begin position="468"/>
        <end position="486"/>
    </location>
</feature>
<dbReference type="PANTHER" id="PTHR47136">
    <property type="entry name" value="SYNEMIN"/>
    <property type="match status" value="1"/>
</dbReference>
<feature type="compositionally biased region" description="Polar residues" evidence="5">
    <location>
        <begin position="415"/>
        <end position="429"/>
    </location>
</feature>
<dbReference type="GO" id="GO:0060053">
    <property type="term" value="C:neurofilament cytoskeleton"/>
    <property type="evidence" value="ECO:0007669"/>
    <property type="project" value="TreeGrafter"/>
</dbReference>
<dbReference type="PANTHER" id="PTHR47136:SF1">
    <property type="entry name" value="SYNEMIN"/>
    <property type="match status" value="1"/>
</dbReference>
<evidence type="ECO:0000256" key="1">
    <source>
        <dbReference type="ARBA" id="ARBA00022754"/>
    </source>
</evidence>
<feature type="coiled-coil region" evidence="4">
    <location>
        <begin position="203"/>
        <end position="290"/>
    </location>
</feature>
<feature type="domain" description="IF rod" evidence="6">
    <location>
        <begin position="11"/>
        <end position="319"/>
    </location>
</feature>
<keyword evidence="8" id="KW-1185">Reference proteome</keyword>
<dbReference type="GO" id="GO:0042383">
    <property type="term" value="C:sarcolemma"/>
    <property type="evidence" value="ECO:0007669"/>
    <property type="project" value="TreeGrafter"/>
</dbReference>
<dbReference type="InterPro" id="IPR030634">
    <property type="entry name" value="SYNM"/>
</dbReference>
<protein>
    <submittedName>
        <fullName evidence="7">Synemin-like</fullName>
    </submittedName>
</protein>
<dbReference type="Gene3D" id="2.160.20.80">
    <property type="entry name" value="E3 ubiquitin-protein ligase SopA"/>
    <property type="match status" value="1"/>
</dbReference>
<evidence type="ECO:0000256" key="3">
    <source>
        <dbReference type="RuleBase" id="RU000685"/>
    </source>
</evidence>
<name>A0AAD8D0F9_ACIOX</name>
<comment type="similarity">
    <text evidence="3">Belongs to the intermediate filament family.</text>
</comment>
<feature type="coiled-coil region" evidence="4">
    <location>
        <begin position="8"/>
        <end position="97"/>
    </location>
</feature>
<dbReference type="Pfam" id="PF00038">
    <property type="entry name" value="Filament"/>
    <property type="match status" value="1"/>
</dbReference>
<dbReference type="GO" id="GO:0005200">
    <property type="term" value="F:structural constituent of cytoskeleton"/>
    <property type="evidence" value="ECO:0007669"/>
    <property type="project" value="InterPro"/>
</dbReference>
<organism evidence="7 8">
    <name type="scientific">Acipenser oxyrinchus oxyrinchus</name>
    <dbReference type="NCBI Taxonomy" id="40147"/>
    <lineage>
        <taxon>Eukaryota</taxon>
        <taxon>Metazoa</taxon>
        <taxon>Chordata</taxon>
        <taxon>Craniata</taxon>
        <taxon>Vertebrata</taxon>
        <taxon>Euteleostomi</taxon>
        <taxon>Actinopterygii</taxon>
        <taxon>Chondrostei</taxon>
        <taxon>Acipenseriformes</taxon>
        <taxon>Acipenseridae</taxon>
        <taxon>Acipenser</taxon>
    </lineage>
</organism>
<sequence length="1223" mass="138434">MLHFSRTFENEKLQLQELNKRLSQYLSRVKQLEQENASLLMEISTLRQERTGEWEQQQQMVEMRGLRRAVDQLALEKAQAEMERERLRRELQLVQELICQESGTCRDIHGELKGCDKHLQQACLKNLALEEHLLRLQWEQQALEDSHRQEICALREQLCSKLVPMVTQQGQSPPALTLEEVEEYTLSLSQAWAHTVELHHTRVEELEESLWLDQQRLEELCREKRQSAAQLEKLREEMHRQSHIQEGLESELVNLQENCDLELQEYQVLIEQLEEERRELSIAITEKLKDHQELMQVKIGLSMEVATYRALLEEEKTETYLWTDQHVRQAPRNIGIGKPSHMFTVKREDGRKQFPFSSHTGVRYEERASSASTVSRPGQVRTYEASRTVPSGFSERVLLVGTQVPYAARKDVSSSARTIQVSSSSSRAVPQQAERKSVAIKPRVLVETTVSSTEVTTHPARDAAIVLQRSSNENRAGLPTSPTADQKPTPEDITNKRVIVTSPIKAPQDPESADESKVKITEVTIGRKESTEEESVDLNGFRVNREQVPENKEVETTLQGLQIQNGAGAQKQGLGEDQPEGQTAAKYFSEQQIQIEKKYKEQVAGASPEDAKRSITEEKVLDTITMEDILLQVVNPSGLETTLGSSPESKVTYHIEKTQVEDGTTKTQIFLQSTVREDLDISDDSVLEELLNKGEKRTALEDIRGTPTGSMIENLLSLGMTGWENLENMAVNVEIIEEPLETQSDEENEEKLSSTFFQIEELENAPVAVKGSVGSEEALSVTMTAEELGKRQFSDTDPSFQTRVQENEYFVSTPDDYMPEHQESDLSSFNLYGVRQEWSGDERCWQEEPGPNQEQSFTDTLTKQYWREPQASEPRAEFDRAEFDRAEFDRAEFDRAEFDRAEFDRAEFDRAEFDEQTSSECVVEEEIKVPRKVQESVLELLREDGHNPKQQLKGALEQLKGTVSDNLREELAVLTSNGQDSSDSLAVDIRKVQQSSDSGVVTIVAEINVSQNLDESGLPERQGGFSGEQVMAALRSTNPQLHEARSGKAGEKMVLSHSADDKEPKIRVSTDQDVRVQGMSWTMSSEDPGSPNTEQSAPDINKSVKHIKLGPSEKSFTFQMDVSQVASSTTGRGPQEAKAFNSQAEFTDGANVRAVREEVYQYVQRAGEEGEEQVEMWDPSQGETAAQFAFSKALQQQRIVDPRSVISEEQRIAALYLDEDDED</sequence>
<evidence type="ECO:0000256" key="4">
    <source>
        <dbReference type="SAM" id="Coils"/>
    </source>
</evidence>
<dbReference type="AlphaFoldDB" id="A0AAD8D0F9"/>
<feature type="region of interest" description="Disordered" evidence="5">
    <location>
        <begin position="468"/>
        <end position="496"/>
    </location>
</feature>
<dbReference type="Gene3D" id="1.20.5.170">
    <property type="match status" value="1"/>
</dbReference>
<dbReference type="GO" id="GO:0005882">
    <property type="term" value="C:intermediate filament"/>
    <property type="evidence" value="ECO:0007669"/>
    <property type="project" value="UniProtKB-KW"/>
</dbReference>
<dbReference type="Proteomes" id="UP001230051">
    <property type="component" value="Unassembled WGS sequence"/>
</dbReference>
<dbReference type="Gene3D" id="1.20.5.1160">
    <property type="entry name" value="Vasodilator-stimulated phosphoprotein"/>
    <property type="match status" value="1"/>
</dbReference>
<feature type="region of interest" description="Disordered" evidence="5">
    <location>
        <begin position="415"/>
        <end position="434"/>
    </location>
</feature>
<keyword evidence="2 4" id="KW-0175">Coiled coil</keyword>
<evidence type="ECO:0000313" key="7">
    <source>
        <dbReference type="EMBL" id="KAK1160913.1"/>
    </source>
</evidence>
<gene>
    <name evidence="7" type="primary">Synm</name>
    <name evidence="7" type="ORF">AOXY_G19752</name>
</gene>
<proteinExistence type="inferred from homology"/>
<evidence type="ECO:0000259" key="6">
    <source>
        <dbReference type="PROSITE" id="PS51842"/>
    </source>
</evidence>
<dbReference type="SMART" id="SM01391">
    <property type="entry name" value="Filament"/>
    <property type="match status" value="1"/>
</dbReference>
<dbReference type="GO" id="GO:0017166">
    <property type="term" value="F:vinculin binding"/>
    <property type="evidence" value="ECO:0007669"/>
    <property type="project" value="TreeGrafter"/>
</dbReference>
<dbReference type="PROSITE" id="PS00226">
    <property type="entry name" value="IF_ROD_1"/>
    <property type="match status" value="1"/>
</dbReference>
<dbReference type="GO" id="GO:0019215">
    <property type="term" value="F:intermediate filament binding"/>
    <property type="evidence" value="ECO:0007669"/>
    <property type="project" value="TreeGrafter"/>
</dbReference>
<dbReference type="InterPro" id="IPR018039">
    <property type="entry name" value="IF_conserved"/>
</dbReference>
<comment type="caution">
    <text evidence="7">The sequence shown here is derived from an EMBL/GenBank/DDBJ whole genome shotgun (WGS) entry which is preliminary data.</text>
</comment>
<accession>A0AAD8D0F9</accession>
<dbReference type="EMBL" id="JAGXEW010000019">
    <property type="protein sequence ID" value="KAK1160913.1"/>
    <property type="molecule type" value="Genomic_DNA"/>
</dbReference>
<keyword evidence="1 3" id="KW-0403">Intermediate filament</keyword>
<evidence type="ECO:0000256" key="5">
    <source>
        <dbReference type="SAM" id="MobiDB-lite"/>
    </source>
</evidence>